<feature type="non-terminal residue" evidence="2">
    <location>
        <position position="109"/>
    </location>
</feature>
<protein>
    <submittedName>
        <fullName evidence="2">Uncharacterized protein</fullName>
    </submittedName>
</protein>
<evidence type="ECO:0000313" key="3">
    <source>
        <dbReference type="Proteomes" id="UP000837857"/>
    </source>
</evidence>
<reference evidence="2" key="1">
    <citation type="submission" date="2022-03" db="EMBL/GenBank/DDBJ databases">
        <authorList>
            <person name="Martin H S."/>
        </authorList>
    </citation>
    <scope>NUCLEOTIDE SEQUENCE</scope>
</reference>
<gene>
    <name evidence="2" type="ORF">IPOD504_LOCUS16788</name>
</gene>
<keyword evidence="3" id="KW-1185">Reference proteome</keyword>
<proteinExistence type="predicted"/>
<accession>A0ABN8J6Y3</accession>
<sequence length="109" mass="12930">MPSSDNFYHDEIIQRPRKKHRPHKNADSYYPTDDLSDYVLVPKKKLKKPPRDLPDVSDYPSDVDEDYDHPEDDDDRNHKPPRSGQKEVVRKIVKKRRPSIIKLLDILDI</sequence>
<evidence type="ECO:0000256" key="1">
    <source>
        <dbReference type="SAM" id="MobiDB-lite"/>
    </source>
</evidence>
<name>A0ABN8J6Y3_9NEOP</name>
<organism evidence="2 3">
    <name type="scientific">Iphiclides podalirius</name>
    <name type="common">scarce swallowtail</name>
    <dbReference type="NCBI Taxonomy" id="110791"/>
    <lineage>
        <taxon>Eukaryota</taxon>
        <taxon>Metazoa</taxon>
        <taxon>Ecdysozoa</taxon>
        <taxon>Arthropoda</taxon>
        <taxon>Hexapoda</taxon>
        <taxon>Insecta</taxon>
        <taxon>Pterygota</taxon>
        <taxon>Neoptera</taxon>
        <taxon>Endopterygota</taxon>
        <taxon>Lepidoptera</taxon>
        <taxon>Glossata</taxon>
        <taxon>Ditrysia</taxon>
        <taxon>Papilionoidea</taxon>
        <taxon>Papilionidae</taxon>
        <taxon>Papilioninae</taxon>
        <taxon>Iphiclides</taxon>
    </lineage>
</organism>
<dbReference type="Proteomes" id="UP000837857">
    <property type="component" value="Chromosome 8"/>
</dbReference>
<feature type="region of interest" description="Disordered" evidence="1">
    <location>
        <begin position="1"/>
        <end position="90"/>
    </location>
</feature>
<dbReference type="EMBL" id="OW152820">
    <property type="protein sequence ID" value="CAH2075432.1"/>
    <property type="molecule type" value="Genomic_DNA"/>
</dbReference>
<feature type="compositionally biased region" description="Acidic residues" evidence="1">
    <location>
        <begin position="61"/>
        <end position="74"/>
    </location>
</feature>
<evidence type="ECO:0000313" key="2">
    <source>
        <dbReference type="EMBL" id="CAH2075432.1"/>
    </source>
</evidence>